<dbReference type="PANTHER" id="PTHR33112">
    <property type="entry name" value="DOMAIN PROTEIN, PUTATIVE-RELATED"/>
    <property type="match status" value="1"/>
</dbReference>
<evidence type="ECO:0000313" key="2">
    <source>
        <dbReference type="EMBL" id="KAH6697192.1"/>
    </source>
</evidence>
<sequence>MLLRLKEADGGEAASYTALSHRWGGDRTLKTTKTTAHKHLQGFTMEELPRTFQDAVLITQALGIKYVWIDSLCTIQDDVNDWLQQAAEMGSIYSCATFTIAAHSASQCNEGFLWRCQVPSAMRFAPLTGGPAFTVQLPEINYLFATRFDRSEISDRAWVLQELTLSPRILHFYENHLFWECEHGYRFPKQFENGSNSDSPVSRNATSAALFRDARNSLGLHDAWLQLVNRYSACKLTNHRDRLVAISGIANALQQGFSDDGRQAENDFHCGIIEAASGTSDPAFQMYFASQRVGWCWPDVTRLWPKPNETIVEHLTFLVVQSHDCEGSYVVPGAWCLIITPVQGGGDVYERVGIAFIWEPHVEKSLEQLETLSLV</sequence>
<evidence type="ECO:0000259" key="1">
    <source>
        <dbReference type="Pfam" id="PF06985"/>
    </source>
</evidence>
<reference evidence="2" key="1">
    <citation type="journal article" date="2021" name="Nat. Commun.">
        <title>Genetic determinants of endophytism in the Arabidopsis root mycobiome.</title>
        <authorList>
            <person name="Mesny F."/>
            <person name="Miyauchi S."/>
            <person name="Thiergart T."/>
            <person name="Pickel B."/>
            <person name="Atanasova L."/>
            <person name="Karlsson M."/>
            <person name="Huettel B."/>
            <person name="Barry K.W."/>
            <person name="Haridas S."/>
            <person name="Chen C."/>
            <person name="Bauer D."/>
            <person name="Andreopoulos W."/>
            <person name="Pangilinan J."/>
            <person name="LaButti K."/>
            <person name="Riley R."/>
            <person name="Lipzen A."/>
            <person name="Clum A."/>
            <person name="Drula E."/>
            <person name="Henrissat B."/>
            <person name="Kohler A."/>
            <person name="Grigoriev I.V."/>
            <person name="Martin F.M."/>
            <person name="Hacquard S."/>
        </authorList>
    </citation>
    <scope>NUCLEOTIDE SEQUENCE</scope>
    <source>
        <strain evidence="2">MPI-SDFR-AT-0117</strain>
    </source>
</reference>
<dbReference type="Pfam" id="PF06985">
    <property type="entry name" value="HET"/>
    <property type="match status" value="1"/>
</dbReference>
<name>A0A9P8VN21_9PEZI</name>
<gene>
    <name evidence="2" type="ORF">F5X68DRAFT_238559</name>
</gene>
<accession>A0A9P8VN21</accession>
<feature type="domain" description="Heterokaryon incompatibility" evidence="1">
    <location>
        <begin position="16"/>
        <end position="162"/>
    </location>
</feature>
<dbReference type="InterPro" id="IPR010730">
    <property type="entry name" value="HET"/>
</dbReference>
<protein>
    <submittedName>
        <fullName evidence="2">Heterokaryon incompatibility protein-domain-containing protein</fullName>
    </submittedName>
</protein>
<keyword evidence="3" id="KW-1185">Reference proteome</keyword>
<evidence type="ECO:0000313" key="3">
    <source>
        <dbReference type="Proteomes" id="UP000770015"/>
    </source>
</evidence>
<proteinExistence type="predicted"/>
<dbReference type="EMBL" id="JAGSXJ010000001">
    <property type="protein sequence ID" value="KAH6697192.1"/>
    <property type="molecule type" value="Genomic_DNA"/>
</dbReference>
<comment type="caution">
    <text evidence="2">The sequence shown here is derived from an EMBL/GenBank/DDBJ whole genome shotgun (WGS) entry which is preliminary data.</text>
</comment>
<dbReference type="Proteomes" id="UP000770015">
    <property type="component" value="Unassembled WGS sequence"/>
</dbReference>
<organism evidence="2 3">
    <name type="scientific">Plectosphaerella plurivora</name>
    <dbReference type="NCBI Taxonomy" id="936078"/>
    <lineage>
        <taxon>Eukaryota</taxon>
        <taxon>Fungi</taxon>
        <taxon>Dikarya</taxon>
        <taxon>Ascomycota</taxon>
        <taxon>Pezizomycotina</taxon>
        <taxon>Sordariomycetes</taxon>
        <taxon>Hypocreomycetidae</taxon>
        <taxon>Glomerellales</taxon>
        <taxon>Plectosphaerellaceae</taxon>
        <taxon>Plectosphaerella</taxon>
    </lineage>
</organism>
<dbReference type="OrthoDB" id="4062651at2759"/>
<dbReference type="AlphaFoldDB" id="A0A9P8VN21"/>
<dbReference type="PANTHER" id="PTHR33112:SF16">
    <property type="entry name" value="HETEROKARYON INCOMPATIBILITY DOMAIN-CONTAINING PROTEIN"/>
    <property type="match status" value="1"/>
</dbReference>